<organism evidence="1">
    <name type="scientific">Drosophila melanogaster</name>
    <name type="common">Fruit fly</name>
    <dbReference type="NCBI Taxonomy" id="7227"/>
    <lineage>
        <taxon>Eukaryota</taxon>
        <taxon>Metazoa</taxon>
        <taxon>Ecdysozoa</taxon>
        <taxon>Arthropoda</taxon>
        <taxon>Hexapoda</taxon>
        <taxon>Insecta</taxon>
        <taxon>Pterygota</taxon>
        <taxon>Neoptera</taxon>
        <taxon>Endopterygota</taxon>
        <taxon>Diptera</taxon>
        <taxon>Brachycera</taxon>
        <taxon>Muscomorpha</taxon>
        <taxon>Ephydroidea</taxon>
        <taxon>Drosophilidae</taxon>
        <taxon>Drosophila</taxon>
        <taxon>Sophophora</taxon>
    </lineage>
</organism>
<sequence length="84" mass="9094">MGTLEKAAVCDPSHPGNPLPPGVHLDPENLHIVVHYVRLQGVEVVGDSRQLETDFNDICRAKEHTIACLGIVLVAKISCMLVVL</sequence>
<name>A2VED9_DROME</name>
<reference evidence="1" key="1">
    <citation type="submission" date="2007-02" db="EMBL/GenBank/DDBJ databases">
        <authorList>
            <person name="Stapleton M."/>
            <person name="Carlson J."/>
            <person name="Frise E."/>
            <person name="Kapadia B."/>
            <person name="Park S."/>
            <person name="Wan K."/>
            <person name="Yu C."/>
            <person name="Celniker S."/>
        </authorList>
    </citation>
    <scope>NUCLEOTIDE SEQUENCE</scope>
    <source>
        <strain evidence="1">Berkeley</strain>
    </source>
</reference>
<evidence type="ECO:0000313" key="1">
    <source>
        <dbReference type="EMBL" id="ABN49247.1"/>
    </source>
</evidence>
<protein>
    <submittedName>
        <fullName evidence="1">GH14214p</fullName>
    </submittedName>
</protein>
<dbReference type="EMBL" id="BT030108">
    <property type="protein sequence ID" value="ABN49247.1"/>
    <property type="molecule type" value="mRNA"/>
</dbReference>
<accession>A2VED9</accession>
<dbReference type="AlphaFoldDB" id="A2VED9"/>
<proteinExistence type="evidence at transcript level"/>